<dbReference type="RefSeq" id="WP_202554886.1">
    <property type="nucleotide sequence ID" value="NZ_JAVRES010000004.1"/>
</dbReference>
<reference evidence="3" key="1">
    <citation type="submission" date="2023-07" db="EMBL/GenBank/DDBJ databases">
        <title>30 novel species of actinomycetes from the DSMZ collection.</title>
        <authorList>
            <person name="Nouioui I."/>
        </authorList>
    </citation>
    <scope>NUCLEOTIDE SEQUENCE [LARGE SCALE GENOMIC DNA]</scope>
    <source>
        <strain evidence="3">DSM 41981</strain>
    </source>
</reference>
<evidence type="ECO:0000313" key="3">
    <source>
        <dbReference type="Proteomes" id="UP001183535"/>
    </source>
</evidence>
<dbReference type="EMBL" id="JAVRES010000004">
    <property type="protein sequence ID" value="MDT0435651.1"/>
    <property type="molecule type" value="Genomic_DNA"/>
</dbReference>
<evidence type="ECO:0000256" key="1">
    <source>
        <dbReference type="SAM" id="MobiDB-lite"/>
    </source>
</evidence>
<accession>A0ABD5EM41</accession>
<proteinExistence type="predicted"/>
<feature type="region of interest" description="Disordered" evidence="1">
    <location>
        <begin position="81"/>
        <end position="107"/>
    </location>
</feature>
<gene>
    <name evidence="2" type="ORF">RM877_13245</name>
</gene>
<comment type="caution">
    <text evidence="2">The sequence shown here is derived from an EMBL/GenBank/DDBJ whole genome shotgun (WGS) entry which is preliminary data.</text>
</comment>
<evidence type="ECO:0008006" key="4">
    <source>
        <dbReference type="Google" id="ProtNLM"/>
    </source>
</evidence>
<name>A0ABD5EM41_9ACTN</name>
<keyword evidence="3" id="KW-1185">Reference proteome</keyword>
<dbReference type="Proteomes" id="UP001183535">
    <property type="component" value="Unassembled WGS sequence"/>
</dbReference>
<protein>
    <recommendedName>
        <fullName evidence="4">RNA polymerase subunit sigma-70</fullName>
    </recommendedName>
</protein>
<evidence type="ECO:0000313" key="2">
    <source>
        <dbReference type="EMBL" id="MDT0435651.1"/>
    </source>
</evidence>
<organism evidence="2 3">
    <name type="scientific">Streptomyces doudnae</name>
    <dbReference type="NCBI Taxonomy" id="3075536"/>
    <lineage>
        <taxon>Bacteria</taxon>
        <taxon>Bacillati</taxon>
        <taxon>Actinomycetota</taxon>
        <taxon>Actinomycetes</taxon>
        <taxon>Kitasatosporales</taxon>
        <taxon>Streptomycetaceae</taxon>
        <taxon>Streptomyces</taxon>
    </lineage>
</organism>
<dbReference type="AlphaFoldDB" id="A0ABD5EM41"/>
<sequence>MIEEEVQRVVDAVNAVRVIEDPERRGRAITQLLKAQSEGEPDLREERRRIVLDWRAEVPPVSFRVIATRLGVSLGTVQDIVRGHSGPWGNRRKPKKGEAEPEAPEGA</sequence>